<dbReference type="SUPFAM" id="SSF69318">
    <property type="entry name" value="Integrin alpha N-terminal domain"/>
    <property type="match status" value="3"/>
</dbReference>
<keyword evidence="1" id="KW-0732">Signal</keyword>
<sequence length="1153" mass="129197">MIFSCNDPDTLFKSKTPKETGINFSNELILSNKLTVLEFEYMYNGAGVAVADFDLDGLLDIYFTANMSSNKLYRNLGDWKFEDITIQSNTNSTNWSNGVAIVDINQDQYPDIYVSRAGPRSSTSAERSNLLFINNGKKGQGLTFTESAAEWGLNDDSYSVQASFFDYDLDGDLDMYLLCNALVDFNRNTSRPKDTTGKAPSVDKLFRNNGNNTFTDVSNEAQILVEGFGLGVEICDLNMDGWPDIYVSNDFLTDDILYINQKDGTFKNQIGDYFEHLTFNGMGNDISDINNDGLSDVVVLDMLPEDNKRQKLTMMGNNYDAFQTRQSYGYQPQYIRNTLQLNNGNGSFSEIGQLSGISATEWSWSALFADFDQDGFRDLFVTNGYRQDITNLDFMVYGNRILTMGTEEANRKERLKELNKLPGIKIKNYFYRNTGDLGFENNTDEAGIKEPTYSNGMAYGDFDNDGDLDLVINNIDDPAGLFENQSDKNPLKNYIKFKFKGTSENINGLGSKVEIRYDGKKQFGYNTPYRGYLSSVEPGIHFGLGNIKRIDTVIVTWPDGKKQLIKNIPAGKEHQLSHKNAEEWGDKRLNTEGVLKKNFHLKDSTSLDFTHREDNFVDFKVQPLLPHMHSRNGPGLSVGDINGDGLEDCFIGGAAGQAGALLVQQQNREFTKIDFQDPEYEDMGSLLFDADNDGDQDMYVVSGGSSFGKDSKLYEDRFYENDGTGKYSRIEALPKNNTSGSVVTAADYDRDGLMDIFVGGRVRPGEYPMIPKSMLLNNKSKPGKIDFSEDNSNSILNELGMVTAALWTDFNNDNWPDLIVVGEFMPIRIFQNNKGVLKEIAGDGVLKNSYGWWNSINSGDFDEDGDVDYVLGNFGLNNRYNVSIDEPLRIHAKDYDKNGQIDPIMSYYINGENYIGHSRNDLIKQINAMRGRFRNYTDYAEVTFKETFLKQELEDAYVVKSQTFANSYLENLGNGKFKLSPLPKMAQISPMYGTIVGDYNNDNHLDVLAVGNFYSGEVFSGQYDASIGWFLAGDGKGNLTPIESRESGFFVKGDAKSLVNLRSGQKELILAGINNGPMAVLEYDGPSQNTYYPKQNEVGAIIKYPDNSFQKFEFSRSSGYLSQPSLALPIPKDASSLIIIDNKGNEHEISITK</sequence>
<dbReference type="InterPro" id="IPR027039">
    <property type="entry name" value="Crtac1"/>
</dbReference>
<protein>
    <submittedName>
        <fullName evidence="3">VCBS repeat-containing protein</fullName>
    </submittedName>
</protein>
<dbReference type="RefSeq" id="WP_240096134.1">
    <property type="nucleotide sequence ID" value="NZ_JAJSON010000009.1"/>
</dbReference>
<dbReference type="EMBL" id="JAJSON010000009">
    <property type="protein sequence ID" value="MCG9970640.1"/>
    <property type="molecule type" value="Genomic_DNA"/>
</dbReference>
<dbReference type="Pfam" id="PF07593">
    <property type="entry name" value="UnbV_ASPIC"/>
    <property type="match status" value="1"/>
</dbReference>
<dbReference type="InterPro" id="IPR011519">
    <property type="entry name" value="UnbV_ASPIC"/>
</dbReference>
<dbReference type="InterPro" id="IPR028994">
    <property type="entry name" value="Integrin_alpha_N"/>
</dbReference>
<dbReference type="PANTHER" id="PTHR16026:SF0">
    <property type="entry name" value="CARTILAGE ACIDIC PROTEIN 1"/>
    <property type="match status" value="1"/>
</dbReference>
<organism evidence="3 4">
    <name type="scientific">Christiangramia crocea</name>
    <dbReference type="NCBI Taxonomy" id="2904124"/>
    <lineage>
        <taxon>Bacteria</taxon>
        <taxon>Pseudomonadati</taxon>
        <taxon>Bacteroidota</taxon>
        <taxon>Flavobacteriia</taxon>
        <taxon>Flavobacteriales</taxon>
        <taxon>Flavobacteriaceae</taxon>
        <taxon>Christiangramia</taxon>
    </lineage>
</organism>
<evidence type="ECO:0000256" key="1">
    <source>
        <dbReference type="ARBA" id="ARBA00022729"/>
    </source>
</evidence>
<keyword evidence="4" id="KW-1185">Reference proteome</keyword>
<comment type="caution">
    <text evidence="3">The sequence shown here is derived from an EMBL/GenBank/DDBJ whole genome shotgun (WGS) entry which is preliminary data.</text>
</comment>
<evidence type="ECO:0000259" key="2">
    <source>
        <dbReference type="Pfam" id="PF07593"/>
    </source>
</evidence>
<name>A0A9X1UUR2_9FLAO</name>
<proteinExistence type="predicted"/>
<evidence type="ECO:0000313" key="3">
    <source>
        <dbReference type="EMBL" id="MCG9970640.1"/>
    </source>
</evidence>
<dbReference type="InterPro" id="IPR013517">
    <property type="entry name" value="FG-GAP"/>
</dbReference>
<reference evidence="3" key="1">
    <citation type="submission" date="2021-12" db="EMBL/GenBank/DDBJ databases">
        <title>Description of Gramella crocea sp. nov., a new bacterium isolated from activated sludge.</title>
        <authorList>
            <person name="Zhang X."/>
        </authorList>
    </citation>
    <scope>NUCLEOTIDE SEQUENCE</scope>
    <source>
        <strain evidence="3">YB25</strain>
    </source>
</reference>
<evidence type="ECO:0000313" key="4">
    <source>
        <dbReference type="Proteomes" id="UP001139344"/>
    </source>
</evidence>
<dbReference type="PANTHER" id="PTHR16026">
    <property type="entry name" value="CARTILAGE ACIDIC PROTEIN 1"/>
    <property type="match status" value="1"/>
</dbReference>
<dbReference type="Pfam" id="PF13517">
    <property type="entry name" value="FG-GAP_3"/>
    <property type="match status" value="5"/>
</dbReference>
<dbReference type="Proteomes" id="UP001139344">
    <property type="component" value="Unassembled WGS sequence"/>
</dbReference>
<gene>
    <name evidence="3" type="ORF">LU635_03240</name>
</gene>
<dbReference type="AlphaFoldDB" id="A0A9X1UUR2"/>
<accession>A0A9X1UUR2</accession>
<feature type="domain" description="ASPIC/UnbV" evidence="2">
    <location>
        <begin position="508"/>
        <end position="574"/>
    </location>
</feature>
<dbReference type="Gene3D" id="2.130.10.130">
    <property type="entry name" value="Integrin alpha, N-terminal"/>
    <property type="match status" value="3"/>
</dbReference>